<keyword evidence="1" id="KW-0472">Membrane</keyword>
<name>A0A918RJZ4_9GAMM</name>
<evidence type="ECO:0000256" key="1">
    <source>
        <dbReference type="SAM" id="Phobius"/>
    </source>
</evidence>
<feature type="transmembrane region" description="Helical" evidence="1">
    <location>
        <begin position="195"/>
        <end position="220"/>
    </location>
</feature>
<keyword evidence="3" id="KW-1185">Reference proteome</keyword>
<proteinExistence type="predicted"/>
<reference evidence="2" key="1">
    <citation type="journal article" date="2014" name="Int. J. Syst. Evol. Microbiol.">
        <title>Complete genome sequence of Corynebacterium casei LMG S-19264T (=DSM 44701T), isolated from a smear-ripened cheese.</title>
        <authorList>
            <consortium name="US DOE Joint Genome Institute (JGI-PGF)"/>
            <person name="Walter F."/>
            <person name="Albersmeier A."/>
            <person name="Kalinowski J."/>
            <person name="Ruckert C."/>
        </authorList>
    </citation>
    <scope>NUCLEOTIDE SEQUENCE</scope>
    <source>
        <strain evidence="2">KCTC 12711</strain>
    </source>
</reference>
<accession>A0A918RJZ4</accession>
<organism evidence="2 3">
    <name type="scientific">Arenicella chitinivorans</name>
    <dbReference type="NCBI Taxonomy" id="1329800"/>
    <lineage>
        <taxon>Bacteria</taxon>
        <taxon>Pseudomonadati</taxon>
        <taxon>Pseudomonadota</taxon>
        <taxon>Gammaproteobacteria</taxon>
        <taxon>Arenicellales</taxon>
        <taxon>Arenicellaceae</taxon>
        <taxon>Arenicella</taxon>
    </lineage>
</organism>
<dbReference type="RefSeq" id="WP_189398766.1">
    <property type="nucleotide sequence ID" value="NZ_BMXA01000001.1"/>
</dbReference>
<protein>
    <submittedName>
        <fullName evidence="2">Uncharacterized protein</fullName>
    </submittedName>
</protein>
<feature type="transmembrane region" description="Helical" evidence="1">
    <location>
        <begin position="154"/>
        <end position="175"/>
    </location>
</feature>
<keyword evidence="1" id="KW-0812">Transmembrane</keyword>
<comment type="caution">
    <text evidence="2">The sequence shown here is derived from an EMBL/GenBank/DDBJ whole genome shotgun (WGS) entry which is preliminary data.</text>
</comment>
<dbReference type="Proteomes" id="UP000614811">
    <property type="component" value="Unassembled WGS sequence"/>
</dbReference>
<dbReference type="AlphaFoldDB" id="A0A918RJZ4"/>
<feature type="transmembrane region" description="Helical" evidence="1">
    <location>
        <begin position="34"/>
        <end position="52"/>
    </location>
</feature>
<reference evidence="2" key="2">
    <citation type="submission" date="2020-09" db="EMBL/GenBank/DDBJ databases">
        <authorList>
            <person name="Sun Q."/>
            <person name="Kim S."/>
        </authorList>
    </citation>
    <scope>NUCLEOTIDE SEQUENCE</scope>
    <source>
        <strain evidence="2">KCTC 12711</strain>
    </source>
</reference>
<evidence type="ECO:0000313" key="2">
    <source>
        <dbReference type="EMBL" id="GHA01785.1"/>
    </source>
</evidence>
<evidence type="ECO:0000313" key="3">
    <source>
        <dbReference type="Proteomes" id="UP000614811"/>
    </source>
</evidence>
<sequence length="255" mass="29473">MNLDNLIIATRVRTGWSAIDLGFVVARYFWVRSCLLYLTIATPVFIACHSYFDTNYWIPYVILWWCKPMFERPILFMLSRELFKQPMGFWRTLAHWREWMLPGMGWVLTLRRISIARGMYAPVSLLERPSASDYSKRTLVLGNNFASQATWLTVVLYHIESFLVLAVAVLLATLFPDHIEFSFAFFNNLAEHSIVIDYGSLLLVAVVAPFYTAAGFMLYICRRVELEGWDIEICFRDWVAKSVTHTEPSPGAADD</sequence>
<gene>
    <name evidence="2" type="ORF">GCM10008090_08710</name>
</gene>
<keyword evidence="1" id="KW-1133">Transmembrane helix</keyword>
<dbReference type="EMBL" id="BMXA01000001">
    <property type="protein sequence ID" value="GHA01785.1"/>
    <property type="molecule type" value="Genomic_DNA"/>
</dbReference>